<organism evidence="2 3">
    <name type="scientific">Athelia psychrophila</name>
    <dbReference type="NCBI Taxonomy" id="1759441"/>
    <lineage>
        <taxon>Eukaryota</taxon>
        <taxon>Fungi</taxon>
        <taxon>Dikarya</taxon>
        <taxon>Basidiomycota</taxon>
        <taxon>Agaricomycotina</taxon>
        <taxon>Agaricomycetes</taxon>
        <taxon>Agaricomycetidae</taxon>
        <taxon>Atheliales</taxon>
        <taxon>Atheliaceae</taxon>
        <taxon>Athelia</taxon>
    </lineage>
</organism>
<evidence type="ECO:0000313" key="3">
    <source>
        <dbReference type="Proteomes" id="UP000076532"/>
    </source>
</evidence>
<evidence type="ECO:0000313" key="2">
    <source>
        <dbReference type="EMBL" id="KZP08084.1"/>
    </source>
</evidence>
<name>A0A165X0X8_9AGAM</name>
<dbReference type="AlphaFoldDB" id="A0A165X0X8"/>
<feature type="transmembrane region" description="Helical" evidence="1">
    <location>
        <begin position="51"/>
        <end position="74"/>
    </location>
</feature>
<keyword evidence="1" id="KW-1133">Transmembrane helix</keyword>
<dbReference type="Proteomes" id="UP000076532">
    <property type="component" value="Unassembled WGS sequence"/>
</dbReference>
<evidence type="ECO:0000256" key="1">
    <source>
        <dbReference type="SAM" id="Phobius"/>
    </source>
</evidence>
<gene>
    <name evidence="2" type="ORF">FIBSPDRAFT_901534</name>
</gene>
<accession>A0A165X0X8</accession>
<keyword evidence="1" id="KW-0472">Membrane</keyword>
<protein>
    <submittedName>
        <fullName evidence="2">Uncharacterized protein</fullName>
    </submittedName>
</protein>
<dbReference type="EMBL" id="KV417731">
    <property type="protein sequence ID" value="KZP08084.1"/>
    <property type="molecule type" value="Genomic_DNA"/>
</dbReference>
<sequence length="121" mass="13745">MVFSRTMSMEEWDRPIGPIPISYISQALDMLLQDPDSNHFNSMDDGEARNLIFIGIKSTIPLLIDALYALVLIYKRAHHPQTFTPIQTQERQCSSALARLNVMQGQLRQTWHAFEALGDVG</sequence>
<reference evidence="2 3" key="1">
    <citation type="journal article" date="2016" name="Mol. Biol. Evol.">
        <title>Comparative Genomics of Early-Diverging Mushroom-Forming Fungi Provides Insights into the Origins of Lignocellulose Decay Capabilities.</title>
        <authorList>
            <person name="Nagy L.G."/>
            <person name="Riley R."/>
            <person name="Tritt A."/>
            <person name="Adam C."/>
            <person name="Daum C."/>
            <person name="Floudas D."/>
            <person name="Sun H."/>
            <person name="Yadav J.S."/>
            <person name="Pangilinan J."/>
            <person name="Larsson K.H."/>
            <person name="Matsuura K."/>
            <person name="Barry K."/>
            <person name="Labutti K."/>
            <person name="Kuo R."/>
            <person name="Ohm R.A."/>
            <person name="Bhattacharya S.S."/>
            <person name="Shirouzu T."/>
            <person name="Yoshinaga Y."/>
            <person name="Martin F.M."/>
            <person name="Grigoriev I.V."/>
            <person name="Hibbett D.S."/>
        </authorList>
    </citation>
    <scope>NUCLEOTIDE SEQUENCE [LARGE SCALE GENOMIC DNA]</scope>
    <source>
        <strain evidence="2 3">CBS 109695</strain>
    </source>
</reference>
<proteinExistence type="predicted"/>
<keyword evidence="3" id="KW-1185">Reference proteome</keyword>
<keyword evidence="1" id="KW-0812">Transmembrane</keyword>